<dbReference type="Proteomes" id="UP001194714">
    <property type="component" value="Unassembled WGS sequence"/>
</dbReference>
<feature type="domain" description="Integrase catalytic" evidence="2">
    <location>
        <begin position="105"/>
        <end position="280"/>
    </location>
</feature>
<gene>
    <name evidence="3" type="ORF">NEPTK9_001796</name>
</gene>
<proteinExistence type="inferred from homology"/>
<dbReference type="Pfam" id="PF22483">
    <property type="entry name" value="Mu-transpos_C_2"/>
    <property type="match status" value="1"/>
</dbReference>
<feature type="non-terminal residue" evidence="3">
    <location>
        <position position="333"/>
    </location>
</feature>
<dbReference type="InterPro" id="IPR001584">
    <property type="entry name" value="Integrase_cat-core"/>
</dbReference>
<keyword evidence="4" id="KW-1185">Reference proteome</keyword>
<name>A0ABS0B1I7_9BACT</name>
<dbReference type="Gene3D" id="3.30.420.10">
    <property type="entry name" value="Ribonuclease H-like superfamily/Ribonuclease H"/>
    <property type="match status" value="1"/>
</dbReference>
<dbReference type="PANTHER" id="PTHR35004">
    <property type="entry name" value="TRANSPOSASE RV3428C-RELATED"/>
    <property type="match status" value="1"/>
</dbReference>
<dbReference type="PROSITE" id="PS50994">
    <property type="entry name" value="INTEGRASE"/>
    <property type="match status" value="1"/>
</dbReference>
<dbReference type="InterPro" id="IPR036397">
    <property type="entry name" value="RNaseH_sf"/>
</dbReference>
<dbReference type="RefSeq" id="WP_194848578.1">
    <property type="nucleotide sequence ID" value="NZ_JAAEJV010000110.1"/>
</dbReference>
<accession>A0ABS0B1I7</accession>
<dbReference type="InterPro" id="IPR054353">
    <property type="entry name" value="IstA-like_C"/>
</dbReference>
<dbReference type="EMBL" id="JAAEJV010000110">
    <property type="protein sequence ID" value="MBF5060263.1"/>
    <property type="molecule type" value="Genomic_DNA"/>
</dbReference>
<comment type="similarity">
    <text evidence="1">Belongs to the transposase IS21/IS408/IS1162 family.</text>
</comment>
<reference evidence="3 4" key="1">
    <citation type="submission" date="2020-01" db="EMBL/GenBank/DDBJ databases">
        <title>Draft genome sequence of Cand. Neptunochlamydia vexilliferae K9.</title>
        <authorList>
            <person name="Schulz F."/>
            <person name="Koestlbacher S."/>
            <person name="Wascher F."/>
            <person name="Pizzetti I."/>
            <person name="Horn M."/>
        </authorList>
    </citation>
    <scope>NUCLEOTIDE SEQUENCE [LARGE SCALE GENOMIC DNA]</scope>
    <source>
        <strain evidence="3 4">K9</strain>
    </source>
</reference>
<sequence length="333" mass="39036">MCITIQTLWKQGKNKSEISRLTNHDWKTVHNVIKALEQGKSKPDKKPRKSLLDPYREKILELLEMDLSSVRIHEELKAQGCCAAYPTVKGYVGKIKKREDITIRFHAEPGEEGQVDFGYFGKTLDNQGKSRKTWVFNMRLSYSRLDYFEKVYDQTVATFIQCHINAFNYFGGVPASIKIDNLKAAILEAHFYEPIHQIQYKAFSEHYGFDPLPCRVRKPQEKGKTESGIKYVKNNFFAGRNFTDGDHLDKELRKWLDEKCNQRVHGTTRKIPRELFEEKEKKALKPVTKDYFEIALCGKRKVYRDCHVYIDYSYYSVPYKYVGKELDVQQGRD</sequence>
<evidence type="ECO:0000259" key="2">
    <source>
        <dbReference type="PROSITE" id="PS50994"/>
    </source>
</evidence>
<protein>
    <recommendedName>
        <fullName evidence="2">Integrase catalytic domain-containing protein</fullName>
    </recommendedName>
</protein>
<dbReference type="InterPro" id="IPR012337">
    <property type="entry name" value="RNaseH-like_sf"/>
</dbReference>
<dbReference type="SUPFAM" id="SSF53098">
    <property type="entry name" value="Ribonuclease H-like"/>
    <property type="match status" value="1"/>
</dbReference>
<evidence type="ECO:0000256" key="1">
    <source>
        <dbReference type="ARBA" id="ARBA00009277"/>
    </source>
</evidence>
<comment type="caution">
    <text evidence="3">The sequence shown here is derived from an EMBL/GenBank/DDBJ whole genome shotgun (WGS) entry which is preliminary data.</text>
</comment>
<evidence type="ECO:0000313" key="3">
    <source>
        <dbReference type="EMBL" id="MBF5060263.1"/>
    </source>
</evidence>
<organism evidence="3 4">
    <name type="scientific">Candidatus Neptunichlamydia vexilliferae</name>
    <dbReference type="NCBI Taxonomy" id="1651774"/>
    <lineage>
        <taxon>Bacteria</taxon>
        <taxon>Pseudomonadati</taxon>
        <taxon>Chlamydiota</taxon>
        <taxon>Chlamydiia</taxon>
        <taxon>Parachlamydiales</taxon>
        <taxon>Simkaniaceae</taxon>
        <taxon>Candidatus Neptunichlamydia</taxon>
    </lineage>
</organism>
<dbReference type="NCBIfam" id="NF033546">
    <property type="entry name" value="transpos_IS21"/>
    <property type="match status" value="1"/>
</dbReference>
<evidence type="ECO:0000313" key="4">
    <source>
        <dbReference type="Proteomes" id="UP001194714"/>
    </source>
</evidence>